<keyword evidence="1" id="KW-1133">Transmembrane helix</keyword>
<name>A0A2P9DY45_ECOLX</name>
<feature type="transmembrane region" description="Helical" evidence="1">
    <location>
        <begin position="68"/>
        <end position="86"/>
    </location>
</feature>
<sequence>MQCRRVPIDIEINKGKVEVYMVTFFKNNGFALLVALLCIAAPELALAAGGADTGASTGNNIKSWLDTWIPIACTIGVIVSFLVWLFHLISAGFMFRLAIAMVGIGSASYLVSLTGIGS</sequence>
<geneLocation type="plasmid" evidence="2">
    <name>RCS25_p</name>
</geneLocation>
<reference evidence="2" key="1">
    <citation type="submission" date="2018-02" db="EMBL/GenBank/DDBJ databases">
        <authorList>
            <person name="Cohen D.B."/>
            <person name="Kent A.D."/>
        </authorList>
    </citation>
    <scope>NUCLEOTIDE SEQUENCE</scope>
    <source>
        <strain evidence="2">711</strain>
    </source>
</reference>
<keyword evidence="2" id="KW-0614">Plasmid</keyword>
<feature type="transmembrane region" description="Helical" evidence="1">
    <location>
        <begin position="30"/>
        <end position="48"/>
    </location>
</feature>
<gene>
    <name evidence="2" type="primary">traM</name>
    <name evidence="2" type="ORF">RCS25_P0034</name>
</gene>
<evidence type="ECO:0000256" key="1">
    <source>
        <dbReference type="SAM" id="Phobius"/>
    </source>
</evidence>
<keyword evidence="1" id="KW-0472">Membrane</keyword>
<organism evidence="2">
    <name type="scientific">Escherichia coli</name>
    <dbReference type="NCBI Taxonomy" id="562"/>
    <lineage>
        <taxon>Bacteria</taxon>
        <taxon>Pseudomonadati</taxon>
        <taxon>Pseudomonadota</taxon>
        <taxon>Gammaproteobacteria</taxon>
        <taxon>Enterobacterales</taxon>
        <taxon>Enterobacteriaceae</taxon>
        <taxon>Escherichia</taxon>
    </lineage>
</organism>
<keyword evidence="1" id="KW-0812">Transmembrane</keyword>
<accession>A0A2P9DY45</accession>
<protein>
    <submittedName>
        <fullName evidence="2">Conjugal transfer protein TraM</fullName>
    </submittedName>
</protein>
<dbReference type="AlphaFoldDB" id="A0A2P9DY45"/>
<proteinExistence type="predicted"/>
<feature type="transmembrane region" description="Helical" evidence="1">
    <location>
        <begin position="93"/>
        <end position="116"/>
    </location>
</feature>
<dbReference type="Pfam" id="PF04956">
    <property type="entry name" value="TrbC"/>
    <property type="match status" value="1"/>
</dbReference>
<dbReference type="EMBL" id="LT985223">
    <property type="protein sequence ID" value="SPD95865.1"/>
    <property type="molecule type" value="Genomic_DNA"/>
</dbReference>
<evidence type="ECO:0000313" key="2">
    <source>
        <dbReference type="EMBL" id="SPD95865.1"/>
    </source>
</evidence>
<dbReference type="InterPro" id="IPR007039">
    <property type="entry name" value="TrbC/VirB2"/>
</dbReference>